<dbReference type="Gene3D" id="3.30.465.10">
    <property type="match status" value="1"/>
</dbReference>
<evidence type="ECO:0000256" key="3">
    <source>
        <dbReference type="ARBA" id="ARBA00022692"/>
    </source>
</evidence>
<dbReference type="CDD" id="cd04590">
    <property type="entry name" value="CBS_pair_CorC_HlyC_assoc"/>
    <property type="match status" value="1"/>
</dbReference>
<evidence type="ECO:0000256" key="5">
    <source>
        <dbReference type="ARBA" id="ARBA00022989"/>
    </source>
</evidence>
<dbReference type="Proteomes" id="UP000649151">
    <property type="component" value="Unassembled WGS sequence"/>
</dbReference>
<dbReference type="SUPFAM" id="SSF56176">
    <property type="entry name" value="FAD-binding/transporter-associated domain-like"/>
    <property type="match status" value="1"/>
</dbReference>
<feature type="transmembrane region" description="Helical" evidence="10">
    <location>
        <begin position="6"/>
        <end position="28"/>
    </location>
</feature>
<evidence type="ECO:0000256" key="7">
    <source>
        <dbReference type="ARBA" id="ARBA00023136"/>
    </source>
</evidence>
<accession>A0ABR7IRM1</accession>
<evidence type="ECO:0000256" key="8">
    <source>
        <dbReference type="PROSITE-ProRule" id="PRU00703"/>
    </source>
</evidence>
<comment type="similarity">
    <text evidence="2">Belongs to the UPF0053 family.</text>
</comment>
<evidence type="ECO:0000256" key="9">
    <source>
        <dbReference type="PROSITE-ProRule" id="PRU01193"/>
    </source>
</evidence>
<dbReference type="InterPro" id="IPR000644">
    <property type="entry name" value="CBS_dom"/>
</dbReference>
<dbReference type="Pfam" id="PF03471">
    <property type="entry name" value="CorC_HlyC"/>
    <property type="match status" value="1"/>
</dbReference>
<evidence type="ECO:0000256" key="6">
    <source>
        <dbReference type="ARBA" id="ARBA00023122"/>
    </source>
</evidence>
<dbReference type="SUPFAM" id="SSF54631">
    <property type="entry name" value="CBS-domain pair"/>
    <property type="match status" value="1"/>
</dbReference>
<dbReference type="InterPro" id="IPR002550">
    <property type="entry name" value="CNNM"/>
</dbReference>
<feature type="domain" description="CBS" evidence="11">
    <location>
        <begin position="268"/>
        <end position="325"/>
    </location>
</feature>
<keyword evidence="4" id="KW-0677">Repeat</keyword>
<proteinExistence type="inferred from homology"/>
<comment type="subcellular location">
    <subcellularLocation>
        <location evidence="1">Membrane</location>
        <topology evidence="1">Multi-pass membrane protein</topology>
    </subcellularLocation>
</comment>
<evidence type="ECO:0000256" key="2">
    <source>
        <dbReference type="ARBA" id="ARBA00006337"/>
    </source>
</evidence>
<dbReference type="InterPro" id="IPR044751">
    <property type="entry name" value="Ion_transp-like_CBS"/>
</dbReference>
<evidence type="ECO:0000256" key="10">
    <source>
        <dbReference type="SAM" id="Phobius"/>
    </source>
</evidence>
<keyword evidence="5 9" id="KW-1133">Transmembrane helix</keyword>
<evidence type="ECO:0000259" key="12">
    <source>
        <dbReference type="PROSITE" id="PS51846"/>
    </source>
</evidence>
<feature type="domain" description="CBS" evidence="11">
    <location>
        <begin position="204"/>
        <end position="263"/>
    </location>
</feature>
<protein>
    <submittedName>
        <fullName evidence="13">HlyC/CorC family transporter</fullName>
    </submittedName>
</protein>
<evidence type="ECO:0000256" key="4">
    <source>
        <dbReference type="ARBA" id="ARBA00022737"/>
    </source>
</evidence>
<evidence type="ECO:0000313" key="13">
    <source>
        <dbReference type="EMBL" id="MBC5787781.1"/>
    </source>
</evidence>
<keyword evidence="7 9" id="KW-0472">Membrane</keyword>
<dbReference type="Pfam" id="PF00571">
    <property type="entry name" value="CBS"/>
    <property type="match status" value="2"/>
</dbReference>
<feature type="transmembrane region" description="Helical" evidence="10">
    <location>
        <begin position="89"/>
        <end position="110"/>
    </location>
</feature>
<dbReference type="PANTHER" id="PTHR22777:SF17">
    <property type="entry name" value="UPF0053 PROTEIN SLL0260"/>
    <property type="match status" value="1"/>
</dbReference>
<evidence type="ECO:0000259" key="11">
    <source>
        <dbReference type="PROSITE" id="PS51371"/>
    </source>
</evidence>
<keyword evidence="3 9" id="KW-0812">Transmembrane</keyword>
<feature type="domain" description="CNNM transmembrane" evidence="12">
    <location>
        <begin position="1"/>
        <end position="185"/>
    </location>
</feature>
<dbReference type="PROSITE" id="PS51371">
    <property type="entry name" value="CBS"/>
    <property type="match status" value="2"/>
</dbReference>
<feature type="transmembrane region" description="Helical" evidence="10">
    <location>
        <begin position="60"/>
        <end position="83"/>
    </location>
</feature>
<dbReference type="Gene3D" id="3.10.580.10">
    <property type="entry name" value="CBS-domain"/>
    <property type="match status" value="1"/>
</dbReference>
<keyword evidence="14" id="KW-1185">Reference proteome</keyword>
<feature type="transmembrane region" description="Helical" evidence="10">
    <location>
        <begin position="122"/>
        <end position="144"/>
    </location>
</feature>
<reference evidence="13 14" key="1">
    <citation type="submission" date="2020-08" db="EMBL/GenBank/DDBJ databases">
        <title>Genome public.</title>
        <authorList>
            <person name="Liu C."/>
            <person name="Sun Q."/>
        </authorList>
    </citation>
    <scope>NUCLEOTIDE SEQUENCE [LARGE SCALE GENOMIC DNA]</scope>
    <source>
        <strain evidence="13 14">NSJ-27</strain>
    </source>
</reference>
<dbReference type="PANTHER" id="PTHR22777">
    <property type="entry name" value="HEMOLYSIN-RELATED"/>
    <property type="match status" value="1"/>
</dbReference>
<dbReference type="SMART" id="SM00116">
    <property type="entry name" value="CBS"/>
    <property type="match status" value="2"/>
</dbReference>
<dbReference type="InterPro" id="IPR046342">
    <property type="entry name" value="CBS_dom_sf"/>
</dbReference>
<organism evidence="13 14">
    <name type="scientific">Clostridium facile</name>
    <dbReference type="NCBI Taxonomy" id="2763035"/>
    <lineage>
        <taxon>Bacteria</taxon>
        <taxon>Bacillati</taxon>
        <taxon>Bacillota</taxon>
        <taxon>Clostridia</taxon>
        <taxon>Eubacteriales</taxon>
        <taxon>Clostridiaceae</taxon>
        <taxon>Clostridium</taxon>
    </lineage>
</organism>
<dbReference type="PROSITE" id="PS51846">
    <property type="entry name" value="CNNM"/>
    <property type="match status" value="1"/>
</dbReference>
<dbReference type="InterPro" id="IPR005170">
    <property type="entry name" value="Transptr-assoc_dom"/>
</dbReference>
<sequence length="421" mass="47532">MDSTDVLWLVVLILIVFSAIFSSSETAFSSFNRIRIKSYAAEGNKQAKRVLRLSKDFNRILTAILIGNNIVNIATASIGTVLFTKYFGAAGPGISTIVITILVLIGGEILPKSFAKDHAESTALKSSGFILFITVIFRPFIFLFGKLKDLMAKFTKSNQAPSVTEQELKVIIEEIEDEGVLEDHESKLVRSALDFDETTAEQVLTPRVDLVSAELNTDNETLCSLFLEKGFSRIPIYKKDIDNIIGILYERDFFREYIKSHDFSILPILQKPLFVPPQTKISDLFKQIQQRQEHMAVVTDQYGGVEGIITVEDMLEELVGDIYDKNETVVQDVQKLSDTAYLINPDMGIDDLFEEIDYHPFQFETESNTVGGWVLEQFQKLPQQGESFTQAGLKVTVQQLNQQRITSLLIEKLQVVKEEDY</sequence>
<keyword evidence="6 8" id="KW-0129">CBS domain</keyword>
<dbReference type="InterPro" id="IPR016169">
    <property type="entry name" value="FAD-bd_PCMH_sub2"/>
</dbReference>
<dbReference type="SMART" id="SM01091">
    <property type="entry name" value="CorC_HlyC"/>
    <property type="match status" value="1"/>
</dbReference>
<dbReference type="Pfam" id="PF01595">
    <property type="entry name" value="CNNM"/>
    <property type="match status" value="1"/>
</dbReference>
<dbReference type="InterPro" id="IPR036318">
    <property type="entry name" value="FAD-bd_PCMH-like_sf"/>
</dbReference>
<gene>
    <name evidence="13" type="ORF">H8Z77_07090</name>
</gene>
<name>A0ABR7IRM1_9CLOT</name>
<evidence type="ECO:0000313" key="14">
    <source>
        <dbReference type="Proteomes" id="UP000649151"/>
    </source>
</evidence>
<comment type="caution">
    <text evidence="13">The sequence shown here is derived from an EMBL/GenBank/DDBJ whole genome shotgun (WGS) entry which is preliminary data.</text>
</comment>
<evidence type="ECO:0000256" key="1">
    <source>
        <dbReference type="ARBA" id="ARBA00004141"/>
    </source>
</evidence>
<dbReference type="EMBL" id="JACOQK010000001">
    <property type="protein sequence ID" value="MBC5787781.1"/>
    <property type="molecule type" value="Genomic_DNA"/>
</dbReference>
<dbReference type="RefSeq" id="WP_069987253.1">
    <property type="nucleotide sequence ID" value="NZ_JACOQK010000001.1"/>
</dbReference>